<dbReference type="InterPro" id="IPR050767">
    <property type="entry name" value="Sel1_AlgK"/>
</dbReference>
<accession>A0A6S6TZM0</accession>
<name>A0A6S6TZM0_9GAMM</name>
<evidence type="ECO:0000313" key="1">
    <source>
        <dbReference type="EMBL" id="CAA6827875.1"/>
    </source>
</evidence>
<dbReference type="EMBL" id="CACVAY010000145">
    <property type="protein sequence ID" value="CAA6827875.1"/>
    <property type="molecule type" value="Genomic_DNA"/>
</dbReference>
<dbReference type="Gene3D" id="1.25.40.10">
    <property type="entry name" value="Tetratricopeptide repeat domain"/>
    <property type="match status" value="1"/>
</dbReference>
<evidence type="ECO:0008006" key="2">
    <source>
        <dbReference type="Google" id="ProtNLM"/>
    </source>
</evidence>
<dbReference type="InterPro" id="IPR006597">
    <property type="entry name" value="Sel1-like"/>
</dbReference>
<sequence length="226" mass="25428">MNFVKNRKRKNRAVPIRRVSMLSTVFAVVSVVAIADSDLMQPVQEIDFQELPPPWENDVIPSKNYSVAPPVELAAIVSAPVPKPVQVTIPSHFSKSEWQILNEKARAGQVQAQYDLAMRYRYGKGVEKSRSKTHNWLEKSAKGGYAKAQFTLAMFYQQYAKNNQGVKKSLLWLKRAADQGHTDAQYSLGMMFKNGTFVHADSQEAIKWLQKAAQQGHVPAQLALEN</sequence>
<gene>
    <name evidence="1" type="ORF">HELGO_WM8722</name>
</gene>
<proteinExistence type="predicted"/>
<dbReference type="PANTHER" id="PTHR11102">
    <property type="entry name" value="SEL-1-LIKE PROTEIN"/>
    <property type="match status" value="1"/>
</dbReference>
<dbReference type="Pfam" id="PF08238">
    <property type="entry name" value="Sel1"/>
    <property type="match status" value="3"/>
</dbReference>
<reference evidence="1" key="1">
    <citation type="submission" date="2020-01" db="EMBL/GenBank/DDBJ databases">
        <authorList>
            <person name="Meier V. D."/>
            <person name="Meier V D."/>
        </authorList>
    </citation>
    <scope>NUCLEOTIDE SEQUENCE</scope>
    <source>
        <strain evidence="1">HLG_WM_MAG_07</strain>
    </source>
</reference>
<dbReference type="AlphaFoldDB" id="A0A6S6TZM0"/>
<protein>
    <recommendedName>
        <fullName evidence="2">Sel1 repeat family protein</fullName>
    </recommendedName>
</protein>
<dbReference type="SMART" id="SM00671">
    <property type="entry name" value="SEL1"/>
    <property type="match status" value="3"/>
</dbReference>
<dbReference type="SUPFAM" id="SSF81901">
    <property type="entry name" value="HCP-like"/>
    <property type="match status" value="1"/>
</dbReference>
<dbReference type="InterPro" id="IPR011990">
    <property type="entry name" value="TPR-like_helical_dom_sf"/>
</dbReference>
<organism evidence="1">
    <name type="scientific">uncultured Thiotrichaceae bacterium</name>
    <dbReference type="NCBI Taxonomy" id="298394"/>
    <lineage>
        <taxon>Bacteria</taxon>
        <taxon>Pseudomonadati</taxon>
        <taxon>Pseudomonadota</taxon>
        <taxon>Gammaproteobacteria</taxon>
        <taxon>Thiotrichales</taxon>
        <taxon>Thiotrichaceae</taxon>
        <taxon>environmental samples</taxon>
    </lineage>
</organism>
<dbReference type="PANTHER" id="PTHR11102:SF160">
    <property type="entry name" value="ERAD-ASSOCIATED E3 UBIQUITIN-PROTEIN LIGASE COMPONENT HRD3"/>
    <property type="match status" value="1"/>
</dbReference>